<feature type="compositionally biased region" description="Low complexity" evidence="1">
    <location>
        <begin position="45"/>
        <end position="68"/>
    </location>
</feature>
<feature type="compositionally biased region" description="Basic and acidic residues" evidence="1">
    <location>
        <begin position="594"/>
        <end position="613"/>
    </location>
</feature>
<keyword evidence="3" id="KW-1185">Reference proteome</keyword>
<comment type="caution">
    <text evidence="2">The sequence shown here is derived from an EMBL/GenBank/DDBJ whole genome shotgun (WGS) entry which is preliminary data.</text>
</comment>
<feature type="compositionally biased region" description="Low complexity" evidence="1">
    <location>
        <begin position="422"/>
        <end position="446"/>
    </location>
</feature>
<sequence>MLDNRHGRLQLQSELAYSHHQIFVSKSEDIACRPIHDEIYESTNPSSQRQQRQQPLSQQPQSRPSSSSGSARTLRRTPRLEPRSRTPIVAGQEGQSSTAQFAKPAAPPYPRDWPYSQSLEGTNTPASSTQSLLPSYWPKRTTEISNQTANAIRYALEAVRADPEGSHPLIEGDRRPRWISKPFTPDNVELNASMSDLAAGVSNGRTQNGGSRAAVPVPFAGGDRVRTPTDIMRERRDREARKKVENERRQREQDEEEQRRIQEEQQLEQERTAATAGVAPSGEGTSNRRSGGGVRRSTVEPTPQDTNERRQGDRGSGASTRANIPSSTQPAIYAPGNGRTEKSSAIASDDGAGTGNVPQPRTRPRGATVSTGQPRPVEAKSTRQAPRAVSAAAAAAGGQKEYKNASVNATAGTSQPRLDRGAAPPAQSQPAQDSTSGSQQRSTTSSFPHAFERWETLSSHWEGLTSFWIHRLEQNKDDLDREPLNQQMARQVTDLSAAGANLFHAVVELQRLRASSERKFQRWFFETRAEQERFRENQSKFEQRIQEERSAATNAHADLSRIQKERDAAISQRKTAEVLVREKNRELSIAKEEARRAWEELGRREQEERDRTLSLKKGQATSVGGVHVVPMVQGGSNNRPATREGPGADSIPSRSAQIESPDDEQGYTTYDPARSETDTDPFTEGGHVNLSQGVRPEIDRPVPLNPTSQTYQQNSNTSTAAVQASRTATSSGPQQSNSQPRTTPASSAPSGGTYLNYRPEGSAPVTTQAGSSSFYQHEGTSLHGPEFTSLQGQPHVSEGDARSYVPSVGDALSEEEYDLDENGEIQRDTHGHPVVGRRGPGSEDSDEYDVQEQLDRERMYGRSYGSGIAGVEYGSGPPAAPGRQESSAADYSGSGFGAGWEALPRHHHPTRLSDVLEEDERSRATPSRASQNSRGMR</sequence>
<dbReference type="AlphaFoldDB" id="A0A8H3EUE0"/>
<feature type="region of interest" description="Disordered" evidence="1">
    <location>
        <begin position="41"/>
        <end position="134"/>
    </location>
</feature>
<feature type="compositionally biased region" description="Polar residues" evidence="1">
    <location>
        <begin position="705"/>
        <end position="750"/>
    </location>
</feature>
<proteinExistence type="predicted"/>
<evidence type="ECO:0000313" key="3">
    <source>
        <dbReference type="Proteomes" id="UP000664534"/>
    </source>
</evidence>
<name>A0A8H3EUE0_9LECA</name>
<organism evidence="2 3">
    <name type="scientific">Imshaugia aleurites</name>
    <dbReference type="NCBI Taxonomy" id="172621"/>
    <lineage>
        <taxon>Eukaryota</taxon>
        <taxon>Fungi</taxon>
        <taxon>Dikarya</taxon>
        <taxon>Ascomycota</taxon>
        <taxon>Pezizomycotina</taxon>
        <taxon>Lecanoromycetes</taxon>
        <taxon>OSLEUM clade</taxon>
        <taxon>Lecanoromycetidae</taxon>
        <taxon>Lecanorales</taxon>
        <taxon>Lecanorineae</taxon>
        <taxon>Parmeliaceae</taxon>
        <taxon>Imshaugia</taxon>
    </lineage>
</organism>
<dbReference type="Proteomes" id="UP000664534">
    <property type="component" value="Unassembled WGS sequence"/>
</dbReference>
<gene>
    <name evidence="2" type="ORF">IMSHALPRED_007586</name>
</gene>
<feature type="compositionally biased region" description="Polar residues" evidence="1">
    <location>
        <begin position="924"/>
        <end position="937"/>
    </location>
</feature>
<evidence type="ECO:0000313" key="2">
    <source>
        <dbReference type="EMBL" id="CAF9909066.1"/>
    </source>
</evidence>
<feature type="compositionally biased region" description="Polar residues" evidence="1">
    <location>
        <begin position="405"/>
        <end position="416"/>
    </location>
</feature>
<feature type="compositionally biased region" description="Polar residues" evidence="1">
    <location>
        <begin position="115"/>
        <end position="133"/>
    </location>
</feature>
<evidence type="ECO:0000256" key="1">
    <source>
        <dbReference type="SAM" id="MobiDB-lite"/>
    </source>
</evidence>
<feature type="compositionally biased region" description="Acidic residues" evidence="1">
    <location>
        <begin position="843"/>
        <end position="852"/>
    </location>
</feature>
<dbReference type="OrthoDB" id="5945798at2759"/>
<reference evidence="2" key="1">
    <citation type="submission" date="2021-03" db="EMBL/GenBank/DDBJ databases">
        <authorList>
            <person name="Tagirdzhanova G."/>
        </authorList>
    </citation>
    <scope>NUCLEOTIDE SEQUENCE</scope>
</reference>
<feature type="compositionally biased region" description="Basic and acidic residues" evidence="1">
    <location>
        <begin position="223"/>
        <end position="271"/>
    </location>
</feature>
<accession>A0A8H3EUE0</accession>
<feature type="compositionally biased region" description="Polar residues" evidence="1">
    <location>
        <begin position="764"/>
        <end position="779"/>
    </location>
</feature>
<feature type="compositionally biased region" description="Polar residues" evidence="1">
    <location>
        <begin position="317"/>
        <end position="330"/>
    </location>
</feature>
<protein>
    <submittedName>
        <fullName evidence="2">Uncharacterized protein</fullName>
    </submittedName>
</protein>
<feature type="region of interest" description="Disordered" evidence="1">
    <location>
        <begin position="594"/>
        <end position="937"/>
    </location>
</feature>
<dbReference type="EMBL" id="CAJPDT010000005">
    <property type="protein sequence ID" value="CAF9909066.1"/>
    <property type="molecule type" value="Genomic_DNA"/>
</dbReference>
<feature type="compositionally biased region" description="Acidic residues" evidence="1">
    <location>
        <begin position="812"/>
        <end position="823"/>
    </location>
</feature>
<feature type="compositionally biased region" description="Low complexity" evidence="1">
    <location>
        <begin position="385"/>
        <end position="396"/>
    </location>
</feature>
<feature type="region of interest" description="Disordered" evidence="1">
    <location>
        <begin position="200"/>
        <end position="447"/>
    </location>
</feature>